<name>F2WM14_9VIRU</name>
<dbReference type="Proteomes" id="UP000203366">
    <property type="component" value="Segment"/>
</dbReference>
<reference evidence="1 2" key="1">
    <citation type="journal article" date="2011" name="Environ. Microbiol.">
        <title>Lausannevirus, a giant amoebal virus encoding histone doublets.</title>
        <authorList>
            <person name="Thomas V."/>
            <person name="Bertelli C."/>
            <person name="Collyn F."/>
            <person name="Casson N."/>
            <person name="Telenti A."/>
            <person name="Goesmann A."/>
            <person name="Croxatto A."/>
            <person name="Greub G."/>
        </authorList>
    </citation>
    <scope>NUCLEOTIDE SEQUENCE [LARGE SCALE GENOMIC DNA]</scope>
    <source>
        <strain evidence="1">7715</strain>
    </source>
</reference>
<keyword evidence="2" id="KW-1185">Reference proteome</keyword>
<proteinExistence type="predicted"/>
<organism evidence="1 2">
    <name type="scientific">Lausannevirus</name>
    <dbReference type="NCBI Taxonomy" id="999883"/>
    <lineage>
        <taxon>Viruses</taxon>
        <taxon>Varidnaviria</taxon>
        <taxon>Bamfordvirae</taxon>
        <taxon>Nucleocytoviricota</taxon>
        <taxon>Megaviricetes</taxon>
        <taxon>Pimascovirales</taxon>
        <taxon>Pimascovirales incertae sedis</taxon>
        <taxon>Marseilleviridae</taxon>
        <taxon>Losannavirus</taxon>
        <taxon>Losannavirus lausannense</taxon>
    </lineage>
</organism>
<accession>F2WM14</accession>
<dbReference type="EMBL" id="HQ113105">
    <property type="protein sequence ID" value="AEA07287.1"/>
    <property type="molecule type" value="Genomic_DNA"/>
</dbReference>
<dbReference type="RefSeq" id="YP_004347399.1">
    <property type="nucleotide sequence ID" value="NC_015326.1"/>
</dbReference>
<dbReference type="KEGG" id="vg:10400019"/>
<sequence length="221" mass="25607">MSNSTSAFVVEAPVSLSRVGNVPKSRDDDIKSLRKSVDRRLDELFRELGIHEDVQVPVFERKKHCKFENIAVYRPESGDEDESPQKSEVIIRRDHLDWRRRPFDYVCPMGQDFDGDEANQPHDSFPSIRPCHERTSLGRMKSVETFDVGRIPESNHIEGLILSNSWRGGCVVNVEGIRSSSDPIDIHLPNGFEDWKKQLLVNQKVQEQKKKTLKEERKRRK</sequence>
<evidence type="ECO:0000313" key="1">
    <source>
        <dbReference type="EMBL" id="AEA07287.1"/>
    </source>
</evidence>
<gene>
    <name evidence="1" type="ORF">LAU_0437</name>
</gene>
<protein>
    <submittedName>
        <fullName evidence="1">Uncharacterized protein</fullName>
    </submittedName>
</protein>
<dbReference type="GeneID" id="10400019"/>
<evidence type="ECO:0000313" key="2">
    <source>
        <dbReference type="Proteomes" id="UP000203366"/>
    </source>
</evidence>